<reference evidence="3 4" key="1">
    <citation type="submission" date="2021-02" db="EMBL/GenBank/DDBJ databases">
        <title>Genome assembly of Pseudopithomyces chartarum.</title>
        <authorList>
            <person name="Jauregui R."/>
            <person name="Singh J."/>
            <person name="Voisey C."/>
        </authorList>
    </citation>
    <scope>NUCLEOTIDE SEQUENCE [LARGE SCALE GENOMIC DNA]</scope>
    <source>
        <strain evidence="3 4">AGR01</strain>
    </source>
</reference>
<name>A0AAN6LU00_9PLEO</name>
<comment type="caution">
    <text evidence="3">The sequence shown here is derived from an EMBL/GenBank/DDBJ whole genome shotgun (WGS) entry which is preliminary data.</text>
</comment>
<feature type="signal peptide" evidence="1">
    <location>
        <begin position="1"/>
        <end position="15"/>
    </location>
</feature>
<feature type="domain" description="AB hydrolase-1" evidence="2">
    <location>
        <begin position="61"/>
        <end position="157"/>
    </location>
</feature>
<accession>A0AAN6LU00</accession>
<evidence type="ECO:0000256" key="1">
    <source>
        <dbReference type="SAM" id="SignalP"/>
    </source>
</evidence>
<dbReference type="SUPFAM" id="SSF53474">
    <property type="entry name" value="alpha/beta-Hydrolases"/>
    <property type="match status" value="1"/>
</dbReference>
<keyword evidence="1" id="KW-0732">Signal</keyword>
<feature type="chain" id="PRO_5042857182" description="AB hydrolase-1 domain-containing protein" evidence="1">
    <location>
        <begin position="16"/>
        <end position="337"/>
    </location>
</feature>
<gene>
    <name evidence="3" type="ORF">GRF29_106g1555069</name>
</gene>
<evidence type="ECO:0000313" key="4">
    <source>
        <dbReference type="Proteomes" id="UP001280581"/>
    </source>
</evidence>
<dbReference type="Proteomes" id="UP001280581">
    <property type="component" value="Unassembled WGS sequence"/>
</dbReference>
<dbReference type="InterPro" id="IPR000073">
    <property type="entry name" value="AB_hydrolase_1"/>
</dbReference>
<evidence type="ECO:0000313" key="3">
    <source>
        <dbReference type="EMBL" id="KAK3204072.1"/>
    </source>
</evidence>
<dbReference type="AlphaFoldDB" id="A0AAN6LU00"/>
<dbReference type="PANTHER" id="PTHR45763:SF46">
    <property type="entry name" value="AB HYDROLASE-1 DOMAIN-CONTAINING PROTEIN"/>
    <property type="match status" value="1"/>
</dbReference>
<evidence type="ECO:0000259" key="2">
    <source>
        <dbReference type="Pfam" id="PF00561"/>
    </source>
</evidence>
<dbReference type="PANTHER" id="PTHR45763">
    <property type="entry name" value="HYDROLASE, ALPHA/BETA FOLD FAMILY PROTEIN, EXPRESSED-RELATED"/>
    <property type="match status" value="1"/>
</dbReference>
<protein>
    <recommendedName>
        <fullName evidence="2">AB hydrolase-1 domain-containing protein</fullName>
    </recommendedName>
</protein>
<proteinExistence type="predicted"/>
<keyword evidence="4" id="KW-1185">Reference proteome</keyword>
<dbReference type="Gene3D" id="3.40.50.1820">
    <property type="entry name" value="alpha/beta hydrolase"/>
    <property type="match status" value="1"/>
</dbReference>
<dbReference type="Pfam" id="PF00561">
    <property type="entry name" value="Abhydrolase_1"/>
    <property type="match status" value="1"/>
</dbReference>
<sequence length="337" mass="37093">MSITYLLSFLIPSLAPPDEPITLHGPDQNRFPTTSEYDHTFTLPDGRKLGYAQYGSPTGKTVFFFHGLPACRIEGAYFHQLGLKHGARIIALDRPGLGLSSPQPGRKLLDYPRDVERLVEHLGVEEYAVMGASGGGPSVLACSYALPREQLKVASIICGIGPSDIIGHKGGAWGHKLGFPYGWRYGPVWMNAYALKNIFGGWIGRVDLPIETRVRKMLQPSVLAKHNPKDLVCMQDEGALWTMCTSANTAYGDSFDGAAQDGCVICSPWGFKISDIRKDLPVQMWYGSQDMNVPMSHGDYIAAQLGGRAEYHVSDDTHASVFFNKKEEALKEVLKKF</sequence>
<dbReference type="InterPro" id="IPR029058">
    <property type="entry name" value="AB_hydrolase_fold"/>
</dbReference>
<organism evidence="3 4">
    <name type="scientific">Pseudopithomyces chartarum</name>
    <dbReference type="NCBI Taxonomy" id="1892770"/>
    <lineage>
        <taxon>Eukaryota</taxon>
        <taxon>Fungi</taxon>
        <taxon>Dikarya</taxon>
        <taxon>Ascomycota</taxon>
        <taxon>Pezizomycotina</taxon>
        <taxon>Dothideomycetes</taxon>
        <taxon>Pleosporomycetidae</taxon>
        <taxon>Pleosporales</taxon>
        <taxon>Massarineae</taxon>
        <taxon>Didymosphaeriaceae</taxon>
        <taxon>Pseudopithomyces</taxon>
    </lineage>
</organism>
<dbReference type="EMBL" id="WVTA01000010">
    <property type="protein sequence ID" value="KAK3204072.1"/>
    <property type="molecule type" value="Genomic_DNA"/>
</dbReference>